<dbReference type="SUPFAM" id="SSF56601">
    <property type="entry name" value="beta-lactamase/transpeptidase-like"/>
    <property type="match status" value="1"/>
</dbReference>
<proteinExistence type="predicted"/>
<dbReference type="InterPro" id="IPR001460">
    <property type="entry name" value="PCN-bd_Tpept"/>
</dbReference>
<dbReference type="InterPro" id="IPR012338">
    <property type="entry name" value="Beta-lactam/transpept-like"/>
</dbReference>
<reference evidence="6" key="1">
    <citation type="submission" date="2017-09" db="EMBL/GenBank/DDBJ databases">
        <title>Depth-based differentiation of microbial function through sediment-hosted aquifers and enrichment of novel symbionts in the deep terrestrial subsurface.</title>
        <authorList>
            <person name="Probst A.J."/>
            <person name="Ladd B."/>
            <person name="Jarett J.K."/>
            <person name="Geller-Mcgrath D.E."/>
            <person name="Sieber C.M.K."/>
            <person name="Emerson J.B."/>
            <person name="Anantharaman K."/>
            <person name="Thomas B.C."/>
            <person name="Malmstrom R."/>
            <person name="Stieglmeier M."/>
            <person name="Klingl A."/>
            <person name="Woyke T."/>
            <person name="Ryan C.M."/>
            <person name="Banfield J.F."/>
        </authorList>
    </citation>
    <scope>NUCLEOTIDE SEQUENCE [LARGE SCALE GENOMIC DNA]</scope>
</reference>
<comment type="caution">
    <text evidence="5">The sequence shown here is derived from an EMBL/GenBank/DDBJ whole genome shotgun (WGS) entry which is preliminary data.</text>
</comment>
<dbReference type="SUPFAM" id="SSF56519">
    <property type="entry name" value="Penicillin binding protein dimerisation domain"/>
    <property type="match status" value="1"/>
</dbReference>
<evidence type="ECO:0000259" key="4">
    <source>
        <dbReference type="Pfam" id="PF03717"/>
    </source>
</evidence>
<dbReference type="GO" id="GO:0071555">
    <property type="term" value="P:cell wall organization"/>
    <property type="evidence" value="ECO:0007669"/>
    <property type="project" value="TreeGrafter"/>
</dbReference>
<dbReference type="Proteomes" id="UP000230973">
    <property type="component" value="Unassembled WGS sequence"/>
</dbReference>
<keyword evidence="2" id="KW-0472">Membrane</keyword>
<gene>
    <name evidence="5" type="ORF">COY93_01900</name>
</gene>
<feature type="domain" description="Penicillin-binding protein transpeptidase" evidence="3">
    <location>
        <begin position="268"/>
        <end position="576"/>
    </location>
</feature>
<dbReference type="Gene3D" id="3.90.1310.10">
    <property type="entry name" value="Penicillin-binding protein 2a (Domain 2)"/>
    <property type="match status" value="1"/>
</dbReference>
<name>A0A2M7QB28_9BACT</name>
<dbReference type="Gene3D" id="3.30.450.330">
    <property type="match status" value="1"/>
</dbReference>
<dbReference type="InterPro" id="IPR005311">
    <property type="entry name" value="PBP_dimer"/>
</dbReference>
<dbReference type="InterPro" id="IPR050515">
    <property type="entry name" value="Beta-lactam/transpept"/>
</dbReference>
<evidence type="ECO:0000256" key="1">
    <source>
        <dbReference type="ARBA" id="ARBA00004370"/>
    </source>
</evidence>
<evidence type="ECO:0000256" key="2">
    <source>
        <dbReference type="ARBA" id="ARBA00023136"/>
    </source>
</evidence>
<dbReference type="GO" id="GO:0005886">
    <property type="term" value="C:plasma membrane"/>
    <property type="evidence" value="ECO:0007669"/>
    <property type="project" value="TreeGrafter"/>
</dbReference>
<protein>
    <recommendedName>
        <fullName evidence="7">Penicillin-binding protein 2</fullName>
    </recommendedName>
</protein>
<evidence type="ECO:0008006" key="7">
    <source>
        <dbReference type="Google" id="ProtNLM"/>
    </source>
</evidence>
<dbReference type="Gene3D" id="3.40.710.10">
    <property type="entry name" value="DD-peptidase/beta-lactamase superfamily"/>
    <property type="match status" value="1"/>
</dbReference>
<dbReference type="Pfam" id="PF03717">
    <property type="entry name" value="PBP_dimer"/>
    <property type="match status" value="1"/>
</dbReference>
<dbReference type="PANTHER" id="PTHR30627:SF1">
    <property type="entry name" value="PEPTIDOGLYCAN D,D-TRANSPEPTIDASE FTSI"/>
    <property type="match status" value="1"/>
</dbReference>
<evidence type="ECO:0000313" key="6">
    <source>
        <dbReference type="Proteomes" id="UP000230973"/>
    </source>
</evidence>
<dbReference type="GO" id="GO:0008658">
    <property type="term" value="F:penicillin binding"/>
    <property type="evidence" value="ECO:0007669"/>
    <property type="project" value="InterPro"/>
</dbReference>
<feature type="domain" description="Penicillin-binding protein dimerisation" evidence="4">
    <location>
        <begin position="71"/>
        <end position="224"/>
    </location>
</feature>
<dbReference type="EMBL" id="PFLC01000025">
    <property type="protein sequence ID" value="PIY62875.1"/>
    <property type="molecule type" value="Genomic_DNA"/>
</dbReference>
<evidence type="ECO:0000259" key="3">
    <source>
        <dbReference type="Pfam" id="PF00905"/>
    </source>
</evidence>
<organism evidence="5 6">
    <name type="scientific">Candidatus Uhrbacteria bacterium CG_4_10_14_0_8_um_filter_58_22</name>
    <dbReference type="NCBI Taxonomy" id="1975029"/>
    <lineage>
        <taxon>Bacteria</taxon>
        <taxon>Candidatus Uhriibacteriota</taxon>
    </lineage>
</organism>
<dbReference type="Pfam" id="PF00905">
    <property type="entry name" value="Transpeptidase"/>
    <property type="match status" value="1"/>
</dbReference>
<accession>A0A2M7QB28</accession>
<dbReference type="PANTHER" id="PTHR30627">
    <property type="entry name" value="PEPTIDOGLYCAN D,D-TRANSPEPTIDASE"/>
    <property type="match status" value="1"/>
</dbReference>
<comment type="subcellular location">
    <subcellularLocation>
        <location evidence="1">Membrane</location>
    </subcellularLocation>
</comment>
<evidence type="ECO:0000313" key="5">
    <source>
        <dbReference type="EMBL" id="PIY62875.1"/>
    </source>
</evidence>
<dbReference type="InterPro" id="IPR036138">
    <property type="entry name" value="PBP_dimer_sf"/>
</dbReference>
<sequence length="591" mass="64385">MNRYVRPIRRNARPRRAFSGLFDRRFRLFQVVVLLAFALVGVRLFVLQVISHDFYSALASNQHEIFAELFPKRGTIYLKDPRSSSGTFPVAVNKDYTLVYAVPRDIGDPGLVAGQVSDILGLDESSVEERLSHRDDPYESLARRVSDEQADRMKALKIGGIGFGSESYRFYPEKEYLSHVLGFVGSDEQGKQIGRYGIEGFWNDELSGKPGYLETERDPLGRWIGAADRQLVPAQDGSDIVLTIDRSIQYVACDRLKKAVIQHDADGGAIVIMDPSTGAVLAMCGLPDFDPNDFSKVADASVFNNPAIFEAYEPGSIFKPITLAAAIDADKVGPNTTYEDTGQVQIGPYTIRNSDGKANGIQTMTQVLEKSLNTGTIFAVRELGAEPFLEYVRGFGFGTGSGIELETEVEGNISSLEKSGDIWSATASYGQGITVTPLQMTAAMGAIANGGKLMRPYLVDRIVSPDGRETVTEPTAIRQIISKRASTLVGGMMVRVIEDGHGKRAGVPGYWVAGKTGTAQVARTDGGGYDDQASIGSFVGFAPVDDPKFVMLVKIDRPKDVQWAESSAAPLFGEIADFLLNYMQIPPSRPK</sequence>
<dbReference type="AlphaFoldDB" id="A0A2M7QB28"/>